<proteinExistence type="predicted"/>
<dbReference type="EMBL" id="GBXM01001345">
    <property type="protein sequence ID" value="JAI07233.1"/>
    <property type="molecule type" value="Transcribed_RNA"/>
</dbReference>
<dbReference type="AlphaFoldDB" id="A0A0E9XX04"/>
<protein>
    <submittedName>
        <fullName evidence="1">Uncharacterized protein</fullName>
    </submittedName>
</protein>
<evidence type="ECO:0000313" key="1">
    <source>
        <dbReference type="EMBL" id="JAI07233.1"/>
    </source>
</evidence>
<accession>A0A0E9XX04</accession>
<reference evidence="1" key="1">
    <citation type="submission" date="2014-11" db="EMBL/GenBank/DDBJ databases">
        <authorList>
            <person name="Amaro Gonzalez C."/>
        </authorList>
    </citation>
    <scope>NUCLEOTIDE SEQUENCE</scope>
</reference>
<sequence>MDDPLNEHSSETHSWVQVTLLFLPGPFDHL</sequence>
<organism evidence="1">
    <name type="scientific">Anguilla anguilla</name>
    <name type="common">European freshwater eel</name>
    <name type="synonym">Muraena anguilla</name>
    <dbReference type="NCBI Taxonomy" id="7936"/>
    <lineage>
        <taxon>Eukaryota</taxon>
        <taxon>Metazoa</taxon>
        <taxon>Chordata</taxon>
        <taxon>Craniata</taxon>
        <taxon>Vertebrata</taxon>
        <taxon>Euteleostomi</taxon>
        <taxon>Actinopterygii</taxon>
        <taxon>Neopterygii</taxon>
        <taxon>Teleostei</taxon>
        <taxon>Anguilliformes</taxon>
        <taxon>Anguillidae</taxon>
        <taxon>Anguilla</taxon>
    </lineage>
</organism>
<name>A0A0E9XX04_ANGAN</name>
<reference evidence="1" key="2">
    <citation type="journal article" date="2015" name="Fish Shellfish Immunol.">
        <title>Early steps in the European eel (Anguilla anguilla)-Vibrio vulnificus interaction in the gills: Role of the RtxA13 toxin.</title>
        <authorList>
            <person name="Callol A."/>
            <person name="Pajuelo D."/>
            <person name="Ebbesson L."/>
            <person name="Teles M."/>
            <person name="MacKenzie S."/>
            <person name="Amaro C."/>
        </authorList>
    </citation>
    <scope>NUCLEOTIDE SEQUENCE</scope>
</reference>